<dbReference type="OrthoDB" id="2606558at2"/>
<gene>
    <name evidence="3" type="ORF">GCM10007380_40470</name>
</gene>
<accession>A0A8J3F0G9</accession>
<dbReference type="EMBL" id="BMHB01000004">
    <property type="protein sequence ID" value="GGI17945.1"/>
    <property type="molecule type" value="Genomic_DNA"/>
</dbReference>
<keyword evidence="4" id="KW-1185">Reference proteome</keyword>
<evidence type="ECO:0000313" key="4">
    <source>
        <dbReference type="Proteomes" id="UP000626244"/>
    </source>
</evidence>
<reference evidence="4" key="1">
    <citation type="journal article" date="2019" name="Int. J. Syst. Evol. Microbiol.">
        <title>The Global Catalogue of Microorganisms (GCM) 10K type strain sequencing project: providing services to taxonomists for standard genome sequencing and annotation.</title>
        <authorList>
            <consortium name="The Broad Institute Genomics Platform"/>
            <consortium name="The Broad Institute Genome Sequencing Center for Infectious Disease"/>
            <person name="Wu L."/>
            <person name="Ma J."/>
        </authorList>
    </citation>
    <scope>NUCLEOTIDE SEQUENCE [LARGE SCALE GENOMIC DNA]</scope>
    <source>
        <strain evidence="4">CGMCC 1.14993</strain>
    </source>
</reference>
<feature type="domain" description="Thoeris protein ThsA Macro" evidence="2">
    <location>
        <begin position="81"/>
        <end position="260"/>
    </location>
</feature>
<protein>
    <recommendedName>
        <fullName evidence="2">Thoeris protein ThsA Macro domain-containing protein</fullName>
    </recommendedName>
</protein>
<dbReference type="RefSeq" id="WP_088003048.1">
    <property type="nucleotide sequence ID" value="NZ_BMHB01000004.1"/>
</dbReference>
<keyword evidence="1" id="KW-1133">Transmembrane helix</keyword>
<evidence type="ECO:0000256" key="1">
    <source>
        <dbReference type="SAM" id="Phobius"/>
    </source>
</evidence>
<dbReference type="Pfam" id="PF20016">
    <property type="entry name" value="ThsA_Macro"/>
    <property type="match status" value="1"/>
</dbReference>
<feature type="transmembrane region" description="Helical" evidence="1">
    <location>
        <begin position="45"/>
        <end position="63"/>
    </location>
</feature>
<evidence type="ECO:0000259" key="2">
    <source>
        <dbReference type="Pfam" id="PF20016"/>
    </source>
</evidence>
<organism evidence="3 4">
    <name type="scientific">Gottfriedia solisilvae</name>
    <dbReference type="NCBI Taxonomy" id="1516104"/>
    <lineage>
        <taxon>Bacteria</taxon>
        <taxon>Bacillati</taxon>
        <taxon>Bacillota</taxon>
        <taxon>Bacilli</taxon>
        <taxon>Bacillales</taxon>
        <taxon>Bacillaceae</taxon>
        <taxon>Gottfriedia</taxon>
    </lineage>
</organism>
<dbReference type="InterPro" id="IPR045535">
    <property type="entry name" value="ThsA_Macro"/>
</dbReference>
<sequence>MKFKKKVKFFNKALFNEWIKVMSPLSLLLSFLSIAIDIPDKYKCLAITLIITAFVVVYIYLWVRANFLQKMELTINNSSLEIKVGDIFTESGLKVIAFNEYFDTQVDNIIVSDSTLNGIYIKRKIQDVGVLDQLIEQNLVSEEVKIGNNDSRRLGKKDKYKLGTIFKNEDFLLTAFSKFDENNRAYLNMNDYVAFLLNFWNEIDIVYNGRSISIPLLGSGITRFKGYDVTDQELLELLIWSLKISKIKFTYPSAVSIIIHESKKDKIDFYKLKELEC</sequence>
<keyword evidence="1" id="KW-0812">Transmembrane</keyword>
<dbReference type="AlphaFoldDB" id="A0A8J3F0G9"/>
<proteinExistence type="predicted"/>
<evidence type="ECO:0000313" key="3">
    <source>
        <dbReference type="EMBL" id="GGI17945.1"/>
    </source>
</evidence>
<keyword evidence="1" id="KW-0472">Membrane</keyword>
<comment type="caution">
    <text evidence="3">The sequence shown here is derived from an EMBL/GenBank/DDBJ whole genome shotgun (WGS) entry which is preliminary data.</text>
</comment>
<dbReference type="Proteomes" id="UP000626244">
    <property type="component" value="Unassembled WGS sequence"/>
</dbReference>
<name>A0A8J3F0G9_9BACI</name>